<protein>
    <recommendedName>
        <fullName evidence="3">HEAT repeat domain-containing protein</fullName>
    </recommendedName>
</protein>
<dbReference type="Proteomes" id="UP001272242">
    <property type="component" value="Unassembled WGS sequence"/>
</dbReference>
<dbReference type="Gene3D" id="1.25.10.10">
    <property type="entry name" value="Leucine-rich Repeat Variant"/>
    <property type="match status" value="1"/>
</dbReference>
<dbReference type="EMBL" id="JAXBLV010000244">
    <property type="protein sequence ID" value="MDY3563570.1"/>
    <property type="molecule type" value="Genomic_DNA"/>
</dbReference>
<gene>
    <name evidence="1" type="ORF">R5W23_005184</name>
</gene>
<dbReference type="SUPFAM" id="SSF48371">
    <property type="entry name" value="ARM repeat"/>
    <property type="match status" value="1"/>
</dbReference>
<reference evidence="2" key="1">
    <citation type="journal article" date="2023" name="Mar. Drugs">
        <title>Gemmata algarum, a Novel Planctomycete Isolated from an Algal Mat, Displays Antimicrobial Activity.</title>
        <authorList>
            <person name="Kumar G."/>
            <person name="Kallscheuer N."/>
            <person name="Kashif M."/>
            <person name="Ahamad S."/>
            <person name="Jagadeeshwari U."/>
            <person name="Pannikurungottu S."/>
            <person name="Haufschild T."/>
            <person name="Kabuu M."/>
            <person name="Sasikala C."/>
            <person name="Jogler C."/>
            <person name="Ramana C."/>
        </authorList>
    </citation>
    <scope>NUCLEOTIDE SEQUENCE [LARGE SCALE GENOMIC DNA]</scope>
    <source>
        <strain evidence="2">JC673</strain>
    </source>
</reference>
<dbReference type="InterPro" id="IPR011989">
    <property type="entry name" value="ARM-like"/>
</dbReference>
<comment type="caution">
    <text evidence="1">The sequence shown here is derived from an EMBL/GenBank/DDBJ whole genome shotgun (WGS) entry which is preliminary data.</text>
</comment>
<organism evidence="1 2">
    <name type="scientific">Gemmata algarum</name>
    <dbReference type="NCBI Taxonomy" id="2975278"/>
    <lineage>
        <taxon>Bacteria</taxon>
        <taxon>Pseudomonadati</taxon>
        <taxon>Planctomycetota</taxon>
        <taxon>Planctomycetia</taxon>
        <taxon>Gemmatales</taxon>
        <taxon>Gemmataceae</taxon>
        <taxon>Gemmata</taxon>
    </lineage>
</organism>
<proteinExistence type="predicted"/>
<keyword evidence="2" id="KW-1185">Reference proteome</keyword>
<accession>A0ABU5F8H8</accession>
<evidence type="ECO:0000313" key="1">
    <source>
        <dbReference type="EMBL" id="MDY3563570.1"/>
    </source>
</evidence>
<sequence length="181" mass="19225">MSWRAGAELFADVWPLIQARVRNKRQRQEVTAGLLRLLVEHDVDPSDVADIHPEVRAALAAIGAEVPESGPGAPDEAVAGCIRQLVATDAKDRAAAAEALRHFVPEAREPNAAATAALPALAGLLSDPVPKVRREAAMSIRVLVRAGYPLPADIVANLRATTWDDEVVASRVRDALVAAGR</sequence>
<dbReference type="InterPro" id="IPR016024">
    <property type="entry name" value="ARM-type_fold"/>
</dbReference>
<dbReference type="RefSeq" id="WP_320689747.1">
    <property type="nucleotide sequence ID" value="NZ_JAXBLV010000244.1"/>
</dbReference>
<evidence type="ECO:0008006" key="3">
    <source>
        <dbReference type="Google" id="ProtNLM"/>
    </source>
</evidence>
<name>A0ABU5F8H8_9BACT</name>
<evidence type="ECO:0000313" key="2">
    <source>
        <dbReference type="Proteomes" id="UP001272242"/>
    </source>
</evidence>